<accession>A0AA86Q3H1</accession>
<keyword evidence="1" id="KW-1133">Transmembrane helix</keyword>
<keyword evidence="1" id="KW-0812">Transmembrane</keyword>
<reference evidence="2" key="1">
    <citation type="submission" date="2023-06" db="EMBL/GenBank/DDBJ databases">
        <authorList>
            <person name="Kurt Z."/>
        </authorList>
    </citation>
    <scope>NUCLEOTIDE SEQUENCE</scope>
</reference>
<name>A0AA86Q3H1_9EUKA</name>
<dbReference type="AlphaFoldDB" id="A0AA86Q3H1"/>
<comment type="caution">
    <text evidence="2">The sequence shown here is derived from an EMBL/GenBank/DDBJ whole genome shotgun (WGS) entry which is preliminary data.</text>
</comment>
<feature type="transmembrane region" description="Helical" evidence="1">
    <location>
        <begin position="28"/>
        <end position="52"/>
    </location>
</feature>
<keyword evidence="1" id="KW-0472">Membrane</keyword>
<evidence type="ECO:0000313" key="4">
    <source>
        <dbReference type="Proteomes" id="UP001642409"/>
    </source>
</evidence>
<proteinExistence type="predicted"/>
<reference evidence="3 4" key="2">
    <citation type="submission" date="2024-07" db="EMBL/GenBank/DDBJ databases">
        <authorList>
            <person name="Akdeniz Z."/>
        </authorList>
    </citation>
    <scope>NUCLEOTIDE SEQUENCE [LARGE SCALE GENOMIC DNA]</scope>
</reference>
<protein>
    <submittedName>
        <fullName evidence="3">Hypothetical_protein</fullName>
    </submittedName>
</protein>
<evidence type="ECO:0000313" key="2">
    <source>
        <dbReference type="EMBL" id="CAI9951599.1"/>
    </source>
</evidence>
<dbReference type="Proteomes" id="UP001642409">
    <property type="component" value="Unassembled WGS sequence"/>
</dbReference>
<feature type="transmembrane region" description="Helical" evidence="1">
    <location>
        <begin position="58"/>
        <end position="80"/>
    </location>
</feature>
<organism evidence="2">
    <name type="scientific">Hexamita inflata</name>
    <dbReference type="NCBI Taxonomy" id="28002"/>
    <lineage>
        <taxon>Eukaryota</taxon>
        <taxon>Metamonada</taxon>
        <taxon>Diplomonadida</taxon>
        <taxon>Hexamitidae</taxon>
        <taxon>Hexamitinae</taxon>
        <taxon>Hexamita</taxon>
    </lineage>
</organism>
<feature type="transmembrane region" description="Helical" evidence="1">
    <location>
        <begin position="87"/>
        <end position="112"/>
    </location>
</feature>
<dbReference type="EMBL" id="CATOUU010000825">
    <property type="protein sequence ID" value="CAI9951599.1"/>
    <property type="molecule type" value="Genomic_DNA"/>
</dbReference>
<dbReference type="EMBL" id="CAXDID020000055">
    <property type="protein sequence ID" value="CAL6007006.1"/>
    <property type="molecule type" value="Genomic_DNA"/>
</dbReference>
<gene>
    <name evidence="3" type="ORF">HINF_LOCUS20426</name>
    <name evidence="2" type="ORF">HINF_LOCUS39244</name>
</gene>
<keyword evidence="4" id="KW-1185">Reference proteome</keyword>
<evidence type="ECO:0000256" key="1">
    <source>
        <dbReference type="SAM" id="Phobius"/>
    </source>
</evidence>
<evidence type="ECO:0000313" key="3">
    <source>
        <dbReference type="EMBL" id="CAL6007006.1"/>
    </source>
</evidence>
<sequence>MFDEPTKKENQNLQYYFNQNIKTDKSRIMLIITSIINTAILLTLAVFCSIQYVINSNFIVEVIISALGFVISLTISIFLFMKRFNRLLKIICVSIVIAMTTLSIALVIEIIVRQLQRQKQPSNYGPLAFIHENGTRIHWSTNELTGTQLNASFVRTGDLKKIIHISCIIFIYIKQSVVVSYNINKVLQQSQI</sequence>